<gene>
    <name evidence="3" type="primary">LOC120270747</name>
</gene>
<feature type="region of interest" description="Disordered" evidence="1">
    <location>
        <begin position="50"/>
        <end position="113"/>
    </location>
</feature>
<feature type="region of interest" description="Disordered" evidence="1">
    <location>
        <begin position="1"/>
        <end position="20"/>
    </location>
</feature>
<evidence type="ECO:0000313" key="3">
    <source>
        <dbReference type="RefSeq" id="XP_039133752.1"/>
    </source>
</evidence>
<keyword evidence="2" id="KW-1185">Reference proteome</keyword>
<evidence type="ECO:0000256" key="1">
    <source>
        <dbReference type="SAM" id="MobiDB-lite"/>
    </source>
</evidence>
<sequence length="143" mass="15775">METERVSIRAVSGDEEGSKRVDKVEVTVGVQLKPDTIRYIEKKLHDKGIQRMERHPVDGLPLVHGPPKSGHGGKFTWEGPSPEVEAELDPVPPAINPKDPNYEEEEEEEGPDGLLIGQVEVAKAAEAREGISRIEIRLTPLQS</sequence>
<dbReference type="AlphaFoldDB" id="A0AB40C4G1"/>
<dbReference type="Proteomes" id="UP001515500">
    <property type="component" value="Chromosome 10"/>
</dbReference>
<feature type="compositionally biased region" description="Acidic residues" evidence="1">
    <location>
        <begin position="102"/>
        <end position="111"/>
    </location>
</feature>
<dbReference type="RefSeq" id="XP_039133752.1">
    <property type="nucleotide sequence ID" value="XM_039277818.1"/>
</dbReference>
<dbReference type="GeneID" id="120270747"/>
<proteinExistence type="predicted"/>
<evidence type="ECO:0000313" key="2">
    <source>
        <dbReference type="Proteomes" id="UP001515500"/>
    </source>
</evidence>
<reference evidence="3" key="1">
    <citation type="submission" date="2025-08" db="UniProtKB">
        <authorList>
            <consortium name="RefSeq"/>
        </authorList>
    </citation>
    <scope>IDENTIFICATION</scope>
</reference>
<accession>A0AB40C4G1</accession>
<protein>
    <submittedName>
        <fullName evidence="3">Uncharacterized protein LOC120270747</fullName>
    </submittedName>
</protein>
<organism evidence="2 3">
    <name type="scientific">Dioscorea cayennensis subsp. rotundata</name>
    <name type="common">White Guinea yam</name>
    <name type="synonym">Dioscorea rotundata</name>
    <dbReference type="NCBI Taxonomy" id="55577"/>
    <lineage>
        <taxon>Eukaryota</taxon>
        <taxon>Viridiplantae</taxon>
        <taxon>Streptophyta</taxon>
        <taxon>Embryophyta</taxon>
        <taxon>Tracheophyta</taxon>
        <taxon>Spermatophyta</taxon>
        <taxon>Magnoliopsida</taxon>
        <taxon>Liliopsida</taxon>
        <taxon>Dioscoreales</taxon>
        <taxon>Dioscoreaceae</taxon>
        <taxon>Dioscorea</taxon>
    </lineage>
</organism>
<name>A0AB40C4G1_DIOCR</name>